<dbReference type="InterPro" id="IPR002347">
    <property type="entry name" value="SDR_fam"/>
</dbReference>
<dbReference type="SUPFAM" id="SSF51735">
    <property type="entry name" value="NAD(P)-binding Rossmann-fold domains"/>
    <property type="match status" value="1"/>
</dbReference>
<organism evidence="3 4">
    <name type="scientific">Seohaeicola nanhaiensis</name>
    <dbReference type="NCBI Taxonomy" id="1387282"/>
    <lineage>
        <taxon>Bacteria</taxon>
        <taxon>Pseudomonadati</taxon>
        <taxon>Pseudomonadota</taxon>
        <taxon>Alphaproteobacteria</taxon>
        <taxon>Rhodobacterales</taxon>
        <taxon>Roseobacteraceae</taxon>
        <taxon>Seohaeicola</taxon>
    </lineage>
</organism>
<dbReference type="InterPro" id="IPR036291">
    <property type="entry name" value="NAD(P)-bd_dom_sf"/>
</dbReference>
<dbReference type="RefSeq" id="WP_380717361.1">
    <property type="nucleotide sequence ID" value="NZ_JBHSGI010000009.1"/>
</dbReference>
<dbReference type="Proteomes" id="UP001595973">
    <property type="component" value="Unassembled WGS sequence"/>
</dbReference>
<evidence type="ECO:0000256" key="1">
    <source>
        <dbReference type="ARBA" id="ARBA00006484"/>
    </source>
</evidence>
<evidence type="ECO:0000313" key="4">
    <source>
        <dbReference type="Proteomes" id="UP001595973"/>
    </source>
</evidence>
<comment type="similarity">
    <text evidence="1">Belongs to the short-chain dehydrogenases/reductases (SDR) family.</text>
</comment>
<reference evidence="4" key="1">
    <citation type="journal article" date="2019" name="Int. J. Syst. Evol. Microbiol.">
        <title>The Global Catalogue of Microorganisms (GCM) 10K type strain sequencing project: providing services to taxonomists for standard genome sequencing and annotation.</title>
        <authorList>
            <consortium name="The Broad Institute Genomics Platform"/>
            <consortium name="The Broad Institute Genome Sequencing Center for Infectious Disease"/>
            <person name="Wu L."/>
            <person name="Ma J."/>
        </authorList>
    </citation>
    <scope>NUCLEOTIDE SEQUENCE [LARGE SCALE GENOMIC DNA]</scope>
    <source>
        <strain evidence="4">CGMCC 4.7283</strain>
    </source>
</reference>
<evidence type="ECO:0000313" key="3">
    <source>
        <dbReference type="EMBL" id="MFC4668964.1"/>
    </source>
</evidence>
<dbReference type="Gene3D" id="3.40.50.720">
    <property type="entry name" value="NAD(P)-binding Rossmann-like Domain"/>
    <property type="match status" value="1"/>
</dbReference>
<name>A0ABV9KG91_9RHOB</name>
<keyword evidence="2 3" id="KW-0560">Oxidoreductase</keyword>
<comment type="caution">
    <text evidence="3">The sequence shown here is derived from an EMBL/GenBank/DDBJ whole genome shotgun (WGS) entry which is preliminary data.</text>
</comment>
<dbReference type="PANTHER" id="PTHR43639:SF1">
    <property type="entry name" value="SHORT-CHAIN DEHYDROGENASE_REDUCTASE FAMILY PROTEIN"/>
    <property type="match status" value="1"/>
</dbReference>
<dbReference type="PRINTS" id="PR00080">
    <property type="entry name" value="SDRFAMILY"/>
</dbReference>
<protein>
    <submittedName>
        <fullName evidence="3">SDR family NAD(P)-dependent oxidoreductase</fullName>
        <ecNumber evidence="3">1.1.1.-</ecNumber>
    </submittedName>
</protein>
<dbReference type="Pfam" id="PF13561">
    <property type="entry name" value="adh_short_C2"/>
    <property type="match status" value="1"/>
</dbReference>
<accession>A0ABV9KG91</accession>
<dbReference type="CDD" id="cd05233">
    <property type="entry name" value="SDR_c"/>
    <property type="match status" value="1"/>
</dbReference>
<dbReference type="GO" id="GO:0016491">
    <property type="term" value="F:oxidoreductase activity"/>
    <property type="evidence" value="ECO:0007669"/>
    <property type="project" value="UniProtKB-KW"/>
</dbReference>
<proteinExistence type="inferred from homology"/>
<evidence type="ECO:0000256" key="2">
    <source>
        <dbReference type="ARBA" id="ARBA00023002"/>
    </source>
</evidence>
<dbReference type="PRINTS" id="PR00081">
    <property type="entry name" value="GDHRDH"/>
</dbReference>
<dbReference type="PANTHER" id="PTHR43639">
    <property type="entry name" value="OXIDOREDUCTASE, SHORT-CHAIN DEHYDROGENASE/REDUCTASE FAMILY (AFU_ORTHOLOGUE AFUA_5G02870)"/>
    <property type="match status" value="1"/>
</dbReference>
<gene>
    <name evidence="3" type="ORF">ACFO5X_10400</name>
</gene>
<dbReference type="EMBL" id="JBHSGI010000009">
    <property type="protein sequence ID" value="MFC4668964.1"/>
    <property type="molecule type" value="Genomic_DNA"/>
</dbReference>
<dbReference type="EC" id="1.1.1.-" evidence="3"/>
<keyword evidence="4" id="KW-1185">Reference proteome</keyword>
<sequence length="259" mass="26853">MDIDGTRALVTGGGGGLGRHISLALARAGADVAVTWLSRDGEARKVCAEIEALGRRAMAVQMDITDAAAIETAVRTVAEAWHGLDILVNNAGRGRPTLPGEDSPRVVPFGDIAALTPELYDHLMAINMRGPFLAARAAAPWLRASGRGRIVNIGSTIGFSPRDAGLSFAMAKAGAIPLTRYLAATLAPEVLVNCVAPGLIEGTGLTGAAEQTYIDSWRDKAILNRTTAPEDVAAQVLALVQSTSTTGQTVVVDGGISFN</sequence>